<evidence type="ECO:0000313" key="3">
    <source>
        <dbReference type="EMBL" id="SVD27970.1"/>
    </source>
</evidence>
<dbReference type="GO" id="GO:0046872">
    <property type="term" value="F:metal ion binding"/>
    <property type="evidence" value="ECO:0007669"/>
    <property type="project" value="UniProtKB-KW"/>
</dbReference>
<accession>A0A382U0Z9</accession>
<dbReference type="SUPFAM" id="SSF51182">
    <property type="entry name" value="RmlC-like cupins"/>
    <property type="match status" value="1"/>
</dbReference>
<gene>
    <name evidence="3" type="ORF">METZ01_LOCUS380824</name>
</gene>
<feature type="non-terminal residue" evidence="3">
    <location>
        <position position="93"/>
    </location>
</feature>
<dbReference type="PANTHER" id="PTHR35848">
    <property type="entry name" value="OXALATE-BINDING PROTEIN"/>
    <property type="match status" value="1"/>
</dbReference>
<dbReference type="PANTHER" id="PTHR35848:SF6">
    <property type="entry name" value="CUPIN TYPE-2 DOMAIN-CONTAINING PROTEIN"/>
    <property type="match status" value="1"/>
</dbReference>
<proteinExistence type="predicted"/>
<dbReference type="AlphaFoldDB" id="A0A382U0Z9"/>
<evidence type="ECO:0000256" key="1">
    <source>
        <dbReference type="ARBA" id="ARBA00022723"/>
    </source>
</evidence>
<protein>
    <recommendedName>
        <fullName evidence="2">Cupin type-2 domain-containing protein</fullName>
    </recommendedName>
</protein>
<dbReference type="EMBL" id="UINC01140678">
    <property type="protein sequence ID" value="SVD27970.1"/>
    <property type="molecule type" value="Genomic_DNA"/>
</dbReference>
<sequence>MEPSIRNYRSANLGESSARLVSLDDKPTTCTLSYSRIEPGKTSSHHIHPWEHEVYIIQGSGTLFCDGNEYPVRQGDAMFIPGNVDHYTLNNGG</sequence>
<dbReference type="Gene3D" id="2.60.120.10">
    <property type="entry name" value="Jelly Rolls"/>
    <property type="match status" value="1"/>
</dbReference>
<dbReference type="InterPro" id="IPR051610">
    <property type="entry name" value="GPI/OXD"/>
</dbReference>
<feature type="domain" description="Cupin type-2" evidence="2">
    <location>
        <begin position="35"/>
        <end position="92"/>
    </location>
</feature>
<organism evidence="3">
    <name type="scientific">marine metagenome</name>
    <dbReference type="NCBI Taxonomy" id="408172"/>
    <lineage>
        <taxon>unclassified sequences</taxon>
        <taxon>metagenomes</taxon>
        <taxon>ecological metagenomes</taxon>
    </lineage>
</organism>
<dbReference type="InterPro" id="IPR013096">
    <property type="entry name" value="Cupin_2"/>
</dbReference>
<dbReference type="Pfam" id="PF07883">
    <property type="entry name" value="Cupin_2"/>
    <property type="match status" value="1"/>
</dbReference>
<name>A0A382U0Z9_9ZZZZ</name>
<dbReference type="InterPro" id="IPR014710">
    <property type="entry name" value="RmlC-like_jellyroll"/>
</dbReference>
<reference evidence="3" key="1">
    <citation type="submission" date="2018-05" db="EMBL/GenBank/DDBJ databases">
        <authorList>
            <person name="Lanie J.A."/>
            <person name="Ng W.-L."/>
            <person name="Kazmierczak K.M."/>
            <person name="Andrzejewski T.M."/>
            <person name="Davidsen T.M."/>
            <person name="Wayne K.J."/>
            <person name="Tettelin H."/>
            <person name="Glass J.I."/>
            <person name="Rusch D."/>
            <person name="Podicherti R."/>
            <person name="Tsui H.-C.T."/>
            <person name="Winkler M.E."/>
        </authorList>
    </citation>
    <scope>NUCLEOTIDE SEQUENCE</scope>
</reference>
<keyword evidence="1" id="KW-0479">Metal-binding</keyword>
<evidence type="ECO:0000259" key="2">
    <source>
        <dbReference type="Pfam" id="PF07883"/>
    </source>
</evidence>
<dbReference type="InterPro" id="IPR011051">
    <property type="entry name" value="RmlC_Cupin_sf"/>
</dbReference>